<accession>A0ABT7Z429</accession>
<protein>
    <recommendedName>
        <fullName evidence="3">Coenzyme PQQ synthesis protein A</fullName>
    </recommendedName>
</protein>
<dbReference type="RefSeq" id="WP_290110839.1">
    <property type="nucleotide sequence ID" value="NZ_JAUEPL010000007.1"/>
</dbReference>
<evidence type="ECO:0000313" key="4">
    <source>
        <dbReference type="EMBL" id="MDN3293876.1"/>
    </source>
</evidence>
<proteinExistence type="inferred from homology"/>
<dbReference type="NCBIfam" id="TIGR02107">
    <property type="entry name" value="PQQ_syn_pqqA"/>
    <property type="match status" value="1"/>
</dbReference>
<evidence type="ECO:0000256" key="1">
    <source>
        <dbReference type="ARBA" id="ARBA00004886"/>
    </source>
</evidence>
<dbReference type="InterPro" id="IPR011725">
    <property type="entry name" value="PQQ_synth_PqqA"/>
</dbReference>
<comment type="pathway">
    <text evidence="1">Cofactor biosynthesis; pyrroloquinoline quinone biosynthesis.</text>
</comment>
<comment type="caution">
    <text evidence="4">The sequence shown here is derived from an EMBL/GenBank/DDBJ whole genome shotgun (WGS) entry which is preliminary data.</text>
</comment>
<dbReference type="EMBL" id="JAUEPL010000007">
    <property type="protein sequence ID" value="MDN3293876.1"/>
    <property type="molecule type" value="Genomic_DNA"/>
</dbReference>
<sequence length="42" mass="4615">MSVSYPHENAEETAAAPVVWQTPAYTVVETGLEVTAYFLADR</sequence>
<dbReference type="Proteomes" id="UP001174050">
    <property type="component" value="Unassembled WGS sequence"/>
</dbReference>
<name>A0ABT7Z429_9ACTN</name>
<gene>
    <name evidence="4" type="primary">pqqA</name>
    <name evidence="4" type="ORF">QWM81_07430</name>
</gene>
<evidence type="ECO:0000256" key="2">
    <source>
        <dbReference type="ARBA" id="ARBA00009325"/>
    </source>
</evidence>
<evidence type="ECO:0000313" key="5">
    <source>
        <dbReference type="Proteomes" id="UP001174050"/>
    </source>
</evidence>
<organism evidence="4 5">
    <name type="scientific">Streptomyces ficellus</name>
    <dbReference type="NCBI Taxonomy" id="1977088"/>
    <lineage>
        <taxon>Bacteria</taxon>
        <taxon>Bacillati</taxon>
        <taxon>Actinomycetota</taxon>
        <taxon>Actinomycetes</taxon>
        <taxon>Kitasatosporales</taxon>
        <taxon>Streptomycetaceae</taxon>
        <taxon>Streptomyces</taxon>
    </lineage>
</organism>
<evidence type="ECO:0000256" key="3">
    <source>
        <dbReference type="ARBA" id="ARBA00015086"/>
    </source>
</evidence>
<keyword evidence="5" id="KW-1185">Reference proteome</keyword>
<reference evidence="4" key="1">
    <citation type="submission" date="2023-06" db="EMBL/GenBank/DDBJ databases">
        <title>WGS-Sequencing of Streptomyces ficellus isolate 21 collected from sand in Gara Djebilet Iron Mine in Algeria.</title>
        <authorList>
            <person name="Zegers G.P."/>
            <person name="Gomez A."/>
            <person name="Gueddou A."/>
            <person name="Zahara A.F."/>
            <person name="Worth M."/>
            <person name="Sevigny J.L."/>
            <person name="Tisa L."/>
        </authorList>
    </citation>
    <scope>NUCLEOTIDE SEQUENCE</scope>
    <source>
        <strain evidence="4">AS11</strain>
    </source>
</reference>
<comment type="similarity">
    <text evidence="2">Belongs to the PqqA family.</text>
</comment>